<dbReference type="Proteomes" id="UP000216605">
    <property type="component" value="Unassembled WGS sequence"/>
</dbReference>
<dbReference type="EMBL" id="NOXV01000177">
    <property type="protein sequence ID" value="OYQ43507.1"/>
    <property type="molecule type" value="Genomic_DNA"/>
</dbReference>
<proteinExistence type="predicted"/>
<evidence type="ECO:0000256" key="2">
    <source>
        <dbReference type="SAM" id="SignalP"/>
    </source>
</evidence>
<protein>
    <recommendedName>
        <fullName evidence="5">Entericidin</fullName>
    </recommendedName>
</protein>
<sequence>MKKFLNNAAHLLVAVVALSATSCRDTNPGNKDGDADMGMTTDSIFTQTDTIDNNKSTKDADTELDGE</sequence>
<dbReference type="PROSITE" id="PS51257">
    <property type="entry name" value="PROKAR_LIPOPROTEIN"/>
    <property type="match status" value="1"/>
</dbReference>
<organism evidence="3 4">
    <name type="scientific">Flavobacterium cyanobacteriorum</name>
    <dbReference type="NCBI Taxonomy" id="2022802"/>
    <lineage>
        <taxon>Bacteria</taxon>
        <taxon>Pseudomonadati</taxon>
        <taxon>Bacteroidota</taxon>
        <taxon>Flavobacteriia</taxon>
        <taxon>Flavobacteriales</taxon>
        <taxon>Flavobacteriaceae</taxon>
        <taxon>Flavobacterium</taxon>
    </lineage>
</organism>
<keyword evidence="2" id="KW-0732">Signal</keyword>
<gene>
    <name evidence="3" type="ORF">CHU92_03345</name>
</gene>
<feature type="region of interest" description="Disordered" evidence="1">
    <location>
        <begin position="45"/>
        <end position="67"/>
    </location>
</feature>
<evidence type="ECO:0000313" key="3">
    <source>
        <dbReference type="EMBL" id="OYQ43507.1"/>
    </source>
</evidence>
<feature type="chain" id="PRO_5013101288" description="Entericidin" evidence="2">
    <location>
        <begin position="20"/>
        <end position="67"/>
    </location>
</feature>
<reference evidence="3 4" key="1">
    <citation type="submission" date="2017-07" db="EMBL/GenBank/DDBJ databases">
        <title>Flavobacterium cyanobacteriorum sp. nov., isolated from cyanobacterial aggregates in a eutrophic lake.</title>
        <authorList>
            <person name="Cai H."/>
        </authorList>
    </citation>
    <scope>NUCLEOTIDE SEQUENCE [LARGE SCALE GENOMIC DNA]</scope>
    <source>
        <strain evidence="3 4">TH021</strain>
    </source>
</reference>
<name>A0A255ZPJ7_9FLAO</name>
<evidence type="ECO:0008006" key="5">
    <source>
        <dbReference type="Google" id="ProtNLM"/>
    </source>
</evidence>
<keyword evidence="4" id="KW-1185">Reference proteome</keyword>
<comment type="caution">
    <text evidence="3">The sequence shown here is derived from an EMBL/GenBank/DDBJ whole genome shotgun (WGS) entry which is preliminary data.</text>
</comment>
<feature type="signal peptide" evidence="2">
    <location>
        <begin position="1"/>
        <end position="19"/>
    </location>
</feature>
<accession>A0A255ZPJ7</accession>
<dbReference type="RefSeq" id="WP_094412591.1">
    <property type="nucleotide sequence ID" value="NZ_NOXV01000177.1"/>
</dbReference>
<dbReference type="AlphaFoldDB" id="A0A255ZPJ7"/>
<evidence type="ECO:0000256" key="1">
    <source>
        <dbReference type="SAM" id="MobiDB-lite"/>
    </source>
</evidence>
<feature type="compositionally biased region" description="Polar residues" evidence="1">
    <location>
        <begin position="45"/>
        <end position="54"/>
    </location>
</feature>
<evidence type="ECO:0000313" key="4">
    <source>
        <dbReference type="Proteomes" id="UP000216605"/>
    </source>
</evidence>